<evidence type="ECO:0000259" key="7">
    <source>
        <dbReference type="PROSITE" id="PS50181"/>
    </source>
</evidence>
<dbReference type="InterPro" id="IPR005533">
    <property type="entry name" value="AMOP_dom"/>
</dbReference>
<sequence>MLILLLTFHEFLIDLKNKIFARQVEEEEPPIKKLPSEVLGAIFEKLEYEDVRNLKNSSKFLLNAHKLERRMIVGPTCDAYVYYNKKHKLRSEIKIITTRTIPFDQWSYYFKNANCSTFQMIIKNEEIPLETLKELLCCKKSIKHLSYSGKSINQMTIDLLATCKPLYFRIAVNDWSFSIAENRIFIICENIDDVVEAIKFTYHSIIVLYPEIYEKNEQFLMKLKPNTECEMPHYIIGLPENTNEQKIQSTKLFLENSLSNVYGVRVECNVAKDATGISIQIEEEEEEPPIKKLPLEILGAIFEKLEYDDVKKLKISSKFLLNAHKLERRMIVGPTCDAYVYYHKNKELQLKIKMMVTIPWIRILPFQRTIALTKTIPLDQWNYYFKNAKCKKFCMIVEEKEIPLEILKKILCCKSIDISKYSGTSINQMTIDLLASYKPRIFKIIMNDWVFHTMNSAKTTNVLIKCLKNIDDVVEAIKFTYDSIISLFPEIYEKNENSLMKLKPNTEYYPCFFLQFSPNTDNQKIREIELFLENSLSNVYGFHNSTIPDLTFFDNKAELLDVLQKTESDDYAYNEKIRKRRQVARLTYQQYLDNLGKADYDVRIEEGWTEILYPFGTWAMDDQLMGQAGRETQTNLGFDCPFFGYRFNYTFVYPMGMISFSMPPFTAPPWTFPNPEWPKQRDHSFIAPFYADAMFQWIGSTKISNVFFRSVHRPRLDDDDVYTLNSYGSPNYGQAQAQSNLNQQYSNTNLYSGTGSSQNLNAYTQNQQYNQQYNQYGKRKKRQMPGRISQPGMVVDPLLLDNITQHIREGYTGAHGFRAEHAFIVTWYRMAYGGAPRALDVSQFEHVKDWQNTFQLVVASDEIRTFAIFNYARLNWTSSNEAGGLNGFGGKQAAMAGFNGGNGTGWYQLPYSGHGRLWKLGYFSNVLTPGRWIHRIDEAIIPAGCTNTSNGNVVTSPPWGVMQGGMAVNISGPCLRDNDVVKVNFENWQTTCKRLNRIKARCIMPMFHKIGVVPIRMSRDGGQSFPFFGKFYVVNPERAPASVSLKDSLENKTNKWSEPYAEELQMTWSALNLTWNTGARVDISLYGYWEDADRSHFEKIDYLAKGISNTGSYTFHPRQLPKETLLRNAWQKFHFGFVRVSLSDQEDGVFWSKPTPFPWYHLDQWEYNYGKSWAIDMCIEWFEYDGKRNNFQIDLTTDFPCPCKLAQAALDLGRFMPFMDCDKDGDTSCPFNKGAQHCIQSVQPTFSGSSQQCCYDYEGYLMFTDDWEPDGDYTRFFQPGTPARAHRYGSSPYRMPPFIPTMSNYQLDLLPYRTCCNYAQHCEFYYWRRMTNGCQDYKAPAAGYIYGEPHVVTFDGIRYTMPGKGYYVLAMSDNPYHKLMIQVRLEQPDDTLWHAHVNATVITGIAVQENDSSIVQVYARKPMRRWRYKTDVYVDGFRRYFDKPHWKHQTFKHLEIRNPLQNMNQSELVIMLKSGVGIRVFEGHGMLDVMVTLPPSFNSTCRVGESLSSALNSPTGTRRCYTTLGLLGTYNNDPTDDLTTPTGTVTRVSNPTTTASTTQMIYEQFASTWKIDGTNEKLGSLLFQDKFKSIYNPLLFAESDYRPVYWPQGIDINASRVFTMEQIQSTSTLQK</sequence>
<dbReference type="PANTHER" id="PTHR13802:SF52">
    <property type="entry name" value="MUCIN-4"/>
    <property type="match status" value="1"/>
</dbReference>
<protein>
    <recommendedName>
        <fullName evidence="13">F-box domain-containing protein</fullName>
    </recommendedName>
</protein>
<reference evidence="11" key="1">
    <citation type="submission" date="2022-11" db="EMBL/GenBank/DDBJ databases">
        <authorList>
            <person name="Kikuchi T."/>
        </authorList>
    </citation>
    <scope>NUCLEOTIDE SEQUENCE</scope>
    <source>
        <strain evidence="11">PS1010</strain>
    </source>
</reference>
<name>A0A9P1IJ70_9PELO</name>
<dbReference type="Pfam" id="PF06119">
    <property type="entry name" value="NIDO"/>
    <property type="match status" value="1"/>
</dbReference>
<gene>
    <name evidence="11" type="ORF">CAMP_LOCUS9131</name>
</gene>
<dbReference type="InterPro" id="IPR051495">
    <property type="entry name" value="Epithelial_Barrier/Signaling"/>
</dbReference>
<feature type="domain" description="NIDO" evidence="9">
    <location>
        <begin position="774"/>
        <end position="939"/>
    </location>
</feature>
<dbReference type="GO" id="GO:0007160">
    <property type="term" value="P:cell-matrix adhesion"/>
    <property type="evidence" value="ECO:0007669"/>
    <property type="project" value="InterPro"/>
</dbReference>
<dbReference type="InterPro" id="IPR003886">
    <property type="entry name" value="NIDO_dom"/>
</dbReference>
<dbReference type="SMART" id="SM00216">
    <property type="entry name" value="VWD"/>
    <property type="match status" value="1"/>
</dbReference>
<keyword evidence="12" id="KW-1185">Reference proteome</keyword>
<dbReference type="OrthoDB" id="6051552at2759"/>
<dbReference type="InterPro" id="IPR001846">
    <property type="entry name" value="VWF_type-D"/>
</dbReference>
<dbReference type="EMBL" id="CANHGI010000003">
    <property type="protein sequence ID" value="CAI5446494.1"/>
    <property type="molecule type" value="Genomic_DNA"/>
</dbReference>
<evidence type="ECO:0000256" key="2">
    <source>
        <dbReference type="ARBA" id="ARBA00022692"/>
    </source>
</evidence>
<dbReference type="PANTHER" id="PTHR13802">
    <property type="entry name" value="MUCIN 4-RELATED"/>
    <property type="match status" value="1"/>
</dbReference>
<evidence type="ECO:0000256" key="6">
    <source>
        <dbReference type="ARBA" id="ARBA00023157"/>
    </source>
</evidence>
<evidence type="ECO:0000259" key="10">
    <source>
        <dbReference type="PROSITE" id="PS51233"/>
    </source>
</evidence>
<comment type="caution">
    <text evidence="11">The sequence shown here is derived from an EMBL/GenBank/DDBJ whole genome shotgun (WGS) entry which is preliminary data.</text>
</comment>
<keyword evidence="5" id="KW-0472">Membrane</keyword>
<evidence type="ECO:0000313" key="12">
    <source>
        <dbReference type="Proteomes" id="UP001152747"/>
    </source>
</evidence>
<comment type="subcellular location">
    <subcellularLocation>
        <location evidence="1">Membrane</location>
    </subcellularLocation>
</comment>
<keyword evidence="2" id="KW-0812">Transmembrane</keyword>
<keyword evidence="4" id="KW-1133">Transmembrane helix</keyword>
<evidence type="ECO:0000313" key="11">
    <source>
        <dbReference type="EMBL" id="CAI5446494.1"/>
    </source>
</evidence>
<dbReference type="GO" id="GO:0016020">
    <property type="term" value="C:membrane"/>
    <property type="evidence" value="ECO:0007669"/>
    <property type="project" value="UniProtKB-SubCell"/>
</dbReference>
<dbReference type="SMART" id="SM00723">
    <property type="entry name" value="AMOP"/>
    <property type="match status" value="1"/>
</dbReference>
<dbReference type="PROSITE" id="PS50181">
    <property type="entry name" value="FBOX"/>
    <property type="match status" value="1"/>
</dbReference>
<keyword evidence="6" id="KW-1015">Disulfide bond</keyword>
<evidence type="ECO:0000259" key="9">
    <source>
        <dbReference type="PROSITE" id="PS51220"/>
    </source>
</evidence>
<dbReference type="Pfam" id="PF03782">
    <property type="entry name" value="AMOP"/>
    <property type="match status" value="1"/>
</dbReference>
<dbReference type="SMART" id="SM00539">
    <property type="entry name" value="NIDO"/>
    <property type="match status" value="1"/>
</dbReference>
<evidence type="ECO:0000256" key="5">
    <source>
        <dbReference type="ARBA" id="ARBA00023136"/>
    </source>
</evidence>
<dbReference type="InterPro" id="IPR014756">
    <property type="entry name" value="Ig_E-set"/>
</dbReference>
<proteinExistence type="predicted"/>
<dbReference type="Proteomes" id="UP001152747">
    <property type="component" value="Unassembled WGS sequence"/>
</dbReference>
<accession>A0A9P1IJ70</accession>
<feature type="domain" description="VWFD" evidence="10">
    <location>
        <begin position="1341"/>
        <end position="1577"/>
    </location>
</feature>
<evidence type="ECO:0000256" key="1">
    <source>
        <dbReference type="ARBA" id="ARBA00004370"/>
    </source>
</evidence>
<dbReference type="PROSITE" id="PS51233">
    <property type="entry name" value="VWFD"/>
    <property type="match status" value="1"/>
</dbReference>
<keyword evidence="3" id="KW-0732">Signal</keyword>
<dbReference type="InterPro" id="IPR013783">
    <property type="entry name" value="Ig-like_fold"/>
</dbReference>
<dbReference type="InterPro" id="IPR001810">
    <property type="entry name" value="F-box_dom"/>
</dbReference>
<evidence type="ECO:0000259" key="8">
    <source>
        <dbReference type="PROSITE" id="PS50856"/>
    </source>
</evidence>
<dbReference type="SUPFAM" id="SSF81296">
    <property type="entry name" value="E set domains"/>
    <property type="match status" value="1"/>
</dbReference>
<dbReference type="Gene3D" id="2.60.40.10">
    <property type="entry name" value="Immunoglobulins"/>
    <property type="match status" value="1"/>
</dbReference>
<dbReference type="PROSITE" id="PS51220">
    <property type="entry name" value="NIDO"/>
    <property type="match status" value="1"/>
</dbReference>
<organism evidence="11 12">
    <name type="scientific">Caenorhabditis angaria</name>
    <dbReference type="NCBI Taxonomy" id="860376"/>
    <lineage>
        <taxon>Eukaryota</taxon>
        <taxon>Metazoa</taxon>
        <taxon>Ecdysozoa</taxon>
        <taxon>Nematoda</taxon>
        <taxon>Chromadorea</taxon>
        <taxon>Rhabditida</taxon>
        <taxon>Rhabditina</taxon>
        <taxon>Rhabditomorpha</taxon>
        <taxon>Rhabditoidea</taxon>
        <taxon>Rhabditidae</taxon>
        <taxon>Peloderinae</taxon>
        <taxon>Caenorhabditis</taxon>
    </lineage>
</organism>
<evidence type="ECO:0008006" key="13">
    <source>
        <dbReference type="Google" id="ProtNLM"/>
    </source>
</evidence>
<evidence type="ECO:0000256" key="3">
    <source>
        <dbReference type="ARBA" id="ARBA00022729"/>
    </source>
</evidence>
<feature type="domain" description="F-box" evidence="7">
    <location>
        <begin position="28"/>
        <end position="71"/>
    </location>
</feature>
<feature type="domain" description="AMOP" evidence="8">
    <location>
        <begin position="1170"/>
        <end position="1329"/>
    </location>
</feature>
<dbReference type="PROSITE" id="PS50856">
    <property type="entry name" value="AMOP"/>
    <property type="match status" value="1"/>
</dbReference>
<evidence type="ECO:0000256" key="4">
    <source>
        <dbReference type="ARBA" id="ARBA00022989"/>
    </source>
</evidence>
<dbReference type="Pfam" id="PF00094">
    <property type="entry name" value="VWD"/>
    <property type="match status" value="1"/>
</dbReference>